<evidence type="ECO:0000313" key="4">
    <source>
        <dbReference type="Proteomes" id="UP001500067"/>
    </source>
</evidence>
<comment type="similarity">
    <text evidence="1">Belongs to the AHA1 family.</text>
</comment>
<evidence type="ECO:0000313" key="3">
    <source>
        <dbReference type="EMBL" id="GAA4466193.1"/>
    </source>
</evidence>
<keyword evidence="4" id="KW-1185">Reference proteome</keyword>
<accession>A0ABP8NIY6</accession>
<dbReference type="RefSeq" id="WP_345082437.1">
    <property type="nucleotide sequence ID" value="NZ_BAABFA010000011.1"/>
</dbReference>
<dbReference type="Proteomes" id="UP001500067">
    <property type="component" value="Unassembled WGS sequence"/>
</dbReference>
<dbReference type="InterPro" id="IPR023393">
    <property type="entry name" value="START-like_dom_sf"/>
</dbReference>
<protein>
    <recommendedName>
        <fullName evidence="2">Activator of Hsp90 ATPase homologue 1/2-like C-terminal domain-containing protein</fullName>
    </recommendedName>
</protein>
<dbReference type="SUPFAM" id="SSF55961">
    <property type="entry name" value="Bet v1-like"/>
    <property type="match status" value="1"/>
</dbReference>
<reference evidence="4" key="1">
    <citation type="journal article" date="2019" name="Int. J. Syst. Evol. Microbiol.">
        <title>The Global Catalogue of Microorganisms (GCM) 10K type strain sequencing project: providing services to taxonomists for standard genome sequencing and annotation.</title>
        <authorList>
            <consortium name="The Broad Institute Genomics Platform"/>
            <consortium name="The Broad Institute Genome Sequencing Center for Infectious Disease"/>
            <person name="Wu L."/>
            <person name="Ma J."/>
        </authorList>
    </citation>
    <scope>NUCLEOTIDE SEQUENCE [LARGE SCALE GENOMIC DNA]</scope>
    <source>
        <strain evidence="4">JCM 32105</strain>
    </source>
</reference>
<dbReference type="CDD" id="cd07814">
    <property type="entry name" value="SRPBCC_CalC_Aha1-like"/>
    <property type="match status" value="1"/>
</dbReference>
<feature type="domain" description="Activator of Hsp90 ATPase homologue 1/2-like C-terminal" evidence="2">
    <location>
        <begin position="14"/>
        <end position="139"/>
    </location>
</feature>
<dbReference type="InterPro" id="IPR013538">
    <property type="entry name" value="ASHA1/2-like_C"/>
</dbReference>
<dbReference type="EMBL" id="BAABFA010000011">
    <property type="protein sequence ID" value="GAA4466193.1"/>
    <property type="molecule type" value="Genomic_DNA"/>
</dbReference>
<sequence>MNTTPFVIERTLNSPIDTVWEAITDAEKMKHWYFDLPGFRAEVGYEFSFTGGTEEHQYLHLCRITEVVPGHKIAYTWRYDGYPGESLVTFELSEEGNGTRIKLTHSGLETFGTTNPDLARHNFEAGWTDIIGRSLPTYLGQQ</sequence>
<evidence type="ECO:0000259" key="2">
    <source>
        <dbReference type="Pfam" id="PF08327"/>
    </source>
</evidence>
<dbReference type="Pfam" id="PF08327">
    <property type="entry name" value="AHSA1"/>
    <property type="match status" value="1"/>
</dbReference>
<proteinExistence type="inferred from homology"/>
<name>A0ABP8NIY6_9BACT</name>
<comment type="caution">
    <text evidence="3">The sequence shown here is derived from an EMBL/GenBank/DDBJ whole genome shotgun (WGS) entry which is preliminary data.</text>
</comment>
<dbReference type="Gene3D" id="3.30.530.20">
    <property type="match status" value="1"/>
</dbReference>
<evidence type="ECO:0000256" key="1">
    <source>
        <dbReference type="ARBA" id="ARBA00006817"/>
    </source>
</evidence>
<gene>
    <name evidence="3" type="ORF">GCM10023093_19880</name>
</gene>
<organism evidence="3 4">
    <name type="scientific">Nemorincola caseinilytica</name>
    <dbReference type="NCBI Taxonomy" id="2054315"/>
    <lineage>
        <taxon>Bacteria</taxon>
        <taxon>Pseudomonadati</taxon>
        <taxon>Bacteroidota</taxon>
        <taxon>Chitinophagia</taxon>
        <taxon>Chitinophagales</taxon>
        <taxon>Chitinophagaceae</taxon>
        <taxon>Nemorincola</taxon>
    </lineage>
</organism>